<dbReference type="SMART" id="SM00935">
    <property type="entry name" value="OmpH"/>
    <property type="match status" value="1"/>
</dbReference>
<protein>
    <submittedName>
        <fullName evidence="5">OmpH family outer membrane protein</fullName>
    </submittedName>
</protein>
<gene>
    <name evidence="5" type="ORF">ABC969_00690</name>
</gene>
<accession>A0ABU9XM90</accession>
<evidence type="ECO:0000256" key="2">
    <source>
        <dbReference type="ARBA" id="ARBA00022729"/>
    </source>
</evidence>
<evidence type="ECO:0000256" key="1">
    <source>
        <dbReference type="ARBA" id="ARBA00009091"/>
    </source>
</evidence>
<comment type="caution">
    <text evidence="5">The sequence shown here is derived from an EMBL/GenBank/DDBJ whole genome shotgun (WGS) entry which is preliminary data.</text>
</comment>
<feature type="signal peptide" evidence="4">
    <location>
        <begin position="1"/>
        <end position="28"/>
    </location>
</feature>
<dbReference type="Pfam" id="PF03938">
    <property type="entry name" value="OmpH"/>
    <property type="match status" value="1"/>
</dbReference>
<dbReference type="InterPro" id="IPR005632">
    <property type="entry name" value="Chaperone_Skp"/>
</dbReference>
<proteinExistence type="inferred from homology"/>
<feature type="chain" id="PRO_5046317372" evidence="4">
    <location>
        <begin position="29"/>
        <end position="222"/>
    </location>
</feature>
<evidence type="ECO:0000313" key="6">
    <source>
        <dbReference type="Proteomes" id="UP001404104"/>
    </source>
</evidence>
<dbReference type="PANTHER" id="PTHR35089">
    <property type="entry name" value="CHAPERONE PROTEIN SKP"/>
    <property type="match status" value="1"/>
</dbReference>
<dbReference type="SUPFAM" id="SSF111384">
    <property type="entry name" value="OmpH-like"/>
    <property type="match status" value="1"/>
</dbReference>
<dbReference type="Gene3D" id="3.30.910.20">
    <property type="entry name" value="Skp domain"/>
    <property type="match status" value="1"/>
</dbReference>
<organism evidence="5 6">
    <name type="scientific">Sphingomonas qilianensis</name>
    <dbReference type="NCBI Taxonomy" id="1736690"/>
    <lineage>
        <taxon>Bacteria</taxon>
        <taxon>Pseudomonadati</taxon>
        <taxon>Pseudomonadota</taxon>
        <taxon>Alphaproteobacteria</taxon>
        <taxon>Sphingomonadales</taxon>
        <taxon>Sphingomonadaceae</taxon>
        <taxon>Sphingomonas</taxon>
    </lineage>
</organism>
<dbReference type="PANTHER" id="PTHR35089:SF1">
    <property type="entry name" value="CHAPERONE PROTEIN SKP"/>
    <property type="match status" value="1"/>
</dbReference>
<reference evidence="5 6" key="1">
    <citation type="submission" date="2024-05" db="EMBL/GenBank/DDBJ databases">
        <authorList>
            <person name="Liu Q."/>
            <person name="Xin Y.-H."/>
        </authorList>
    </citation>
    <scope>NUCLEOTIDE SEQUENCE [LARGE SCALE GENOMIC DNA]</scope>
    <source>
        <strain evidence="5 6">CGMCC 1.15349</strain>
    </source>
</reference>
<evidence type="ECO:0000313" key="5">
    <source>
        <dbReference type="EMBL" id="MEN2784934.1"/>
    </source>
</evidence>
<dbReference type="PROSITE" id="PS00018">
    <property type="entry name" value="EF_HAND_1"/>
    <property type="match status" value="1"/>
</dbReference>
<evidence type="ECO:0000256" key="3">
    <source>
        <dbReference type="SAM" id="MobiDB-lite"/>
    </source>
</evidence>
<dbReference type="RefSeq" id="WP_345862314.1">
    <property type="nucleotide sequence ID" value="NZ_JBDIMF010000001.1"/>
</dbReference>
<feature type="region of interest" description="Disordered" evidence="3">
    <location>
        <begin position="192"/>
        <end position="222"/>
    </location>
</feature>
<name>A0ABU9XM90_9SPHN</name>
<dbReference type="Proteomes" id="UP001404104">
    <property type="component" value="Unassembled WGS sequence"/>
</dbReference>
<comment type="similarity">
    <text evidence="1">Belongs to the Skp family.</text>
</comment>
<dbReference type="InterPro" id="IPR024930">
    <property type="entry name" value="Skp_dom_sf"/>
</dbReference>
<keyword evidence="6" id="KW-1185">Reference proteome</keyword>
<keyword evidence="2 4" id="KW-0732">Signal</keyword>
<dbReference type="EMBL" id="JBDIMF010000001">
    <property type="protein sequence ID" value="MEN2784934.1"/>
    <property type="molecule type" value="Genomic_DNA"/>
</dbReference>
<dbReference type="InterPro" id="IPR018247">
    <property type="entry name" value="EF_Hand_1_Ca_BS"/>
</dbReference>
<evidence type="ECO:0000256" key="4">
    <source>
        <dbReference type="SAM" id="SignalP"/>
    </source>
</evidence>
<sequence>MNTYKKILLATVLAAPATLIAASANAQATNVAIADPDAAIANSKVWAAAQTEIGTTYKPQLDQAKARSEAIAAELQPLYKKLDGNGDNQLNQQEIDAARTARRPEIAQIEAKEKAGQEEIGRMTVQASRARAYAAEQVAGKVNDAVTNVVKARRITLLIRPNAAYFADPAADITPAISTEIDRLIPKVSITPPANWQPGQQRAAAAPGTPAPAAPKAAERPR</sequence>